<dbReference type="InterPro" id="IPR011251">
    <property type="entry name" value="Luciferase-like_dom"/>
</dbReference>
<feature type="domain" description="Luciferase-like" evidence="6">
    <location>
        <begin position="30"/>
        <end position="241"/>
    </location>
</feature>
<gene>
    <name evidence="7" type="ORF">GPY61_20970</name>
</gene>
<accession>A0A7X3G2F1</accession>
<name>A0A7X3G2F1_9BURK</name>
<dbReference type="Gene3D" id="3.20.20.30">
    <property type="entry name" value="Luciferase-like domain"/>
    <property type="match status" value="1"/>
</dbReference>
<proteinExistence type="predicted"/>
<keyword evidence="4" id="KW-0503">Monooxygenase</keyword>
<evidence type="ECO:0000256" key="4">
    <source>
        <dbReference type="ARBA" id="ARBA00023033"/>
    </source>
</evidence>
<dbReference type="AlphaFoldDB" id="A0A7X3G2F1"/>
<sequence>MTDTAYNHAWHRVLGARHLTLGLMTPLARASGAPADIARETALAARADALGIAALWTRDVPLIVPQGSTREAAVLDDPFIWLTLLAGATASAALGTAAAVLPLRHPLHVAKAAWSLDRLSGGRFILGLGSGDRPEELAPFGVDSAPEVLFRERWQTLAAALSTDAQARADLLEDTGGHAPTPAPTARIPLLAVGTARQSLQWIAAHADGWATYHREEARQQGRIALWQRALEERAGGVAKPFVQSLQLELLADPDAPAEALELGLRAGRRALLGYFERMAALGVAHMLVNLQGPRPVEEQVEELGREIVPRLPTLTVR</sequence>
<comment type="caution">
    <text evidence="7">The sequence shown here is derived from an EMBL/GenBank/DDBJ whole genome shotgun (WGS) entry which is preliminary data.</text>
</comment>
<evidence type="ECO:0000256" key="1">
    <source>
        <dbReference type="ARBA" id="ARBA00022630"/>
    </source>
</evidence>
<evidence type="ECO:0000256" key="5">
    <source>
        <dbReference type="SAM" id="Phobius"/>
    </source>
</evidence>
<evidence type="ECO:0000256" key="2">
    <source>
        <dbReference type="ARBA" id="ARBA00022643"/>
    </source>
</evidence>
<dbReference type="GO" id="GO:0016705">
    <property type="term" value="F:oxidoreductase activity, acting on paired donors, with incorporation or reduction of molecular oxygen"/>
    <property type="evidence" value="ECO:0007669"/>
    <property type="project" value="InterPro"/>
</dbReference>
<organism evidence="7 8">
    <name type="scientific">Massilia cellulosiltytica</name>
    <dbReference type="NCBI Taxonomy" id="2683234"/>
    <lineage>
        <taxon>Bacteria</taxon>
        <taxon>Pseudomonadati</taxon>
        <taxon>Pseudomonadota</taxon>
        <taxon>Betaproteobacteria</taxon>
        <taxon>Burkholderiales</taxon>
        <taxon>Oxalobacteraceae</taxon>
        <taxon>Telluria group</taxon>
        <taxon>Massilia</taxon>
    </lineage>
</organism>
<dbReference type="EMBL" id="WSES01000006">
    <property type="protein sequence ID" value="MVW62407.1"/>
    <property type="molecule type" value="Genomic_DNA"/>
</dbReference>
<dbReference type="PANTHER" id="PTHR30011">
    <property type="entry name" value="ALKANESULFONATE MONOOXYGENASE-RELATED"/>
    <property type="match status" value="1"/>
</dbReference>
<evidence type="ECO:0000259" key="6">
    <source>
        <dbReference type="Pfam" id="PF00296"/>
    </source>
</evidence>
<keyword evidence="8" id="KW-1185">Reference proteome</keyword>
<dbReference type="InterPro" id="IPR036661">
    <property type="entry name" value="Luciferase-like_sf"/>
</dbReference>
<keyword evidence="5" id="KW-1133">Transmembrane helix</keyword>
<dbReference type="NCBIfam" id="TIGR03571">
    <property type="entry name" value="lucif_BA3436"/>
    <property type="match status" value="1"/>
</dbReference>
<dbReference type="GO" id="GO:0004497">
    <property type="term" value="F:monooxygenase activity"/>
    <property type="evidence" value="ECO:0007669"/>
    <property type="project" value="UniProtKB-KW"/>
</dbReference>
<evidence type="ECO:0000256" key="3">
    <source>
        <dbReference type="ARBA" id="ARBA00023002"/>
    </source>
</evidence>
<dbReference type="RefSeq" id="WP_160409899.1">
    <property type="nucleotide sequence ID" value="NZ_WSES01000006.1"/>
</dbReference>
<reference evidence="7 8" key="1">
    <citation type="submission" date="2019-12" db="EMBL/GenBank/DDBJ databases">
        <authorList>
            <person name="Li C."/>
            <person name="Zhao J."/>
        </authorList>
    </citation>
    <scope>NUCLEOTIDE SEQUENCE [LARGE SCALE GENOMIC DNA]</scope>
    <source>
        <strain evidence="7 8">NEAU-DD11</strain>
    </source>
</reference>
<dbReference type="EC" id="1.-.-.-" evidence="7"/>
<dbReference type="SUPFAM" id="SSF51679">
    <property type="entry name" value="Bacterial luciferase-like"/>
    <property type="match status" value="1"/>
</dbReference>
<keyword evidence="3 7" id="KW-0560">Oxidoreductase</keyword>
<protein>
    <submittedName>
        <fullName evidence="7">TIGR03571 family LLM class oxidoreductase</fullName>
        <ecNumber evidence="7">1.-.-.-</ecNumber>
    </submittedName>
</protein>
<keyword evidence="5" id="KW-0472">Membrane</keyword>
<dbReference type="InterPro" id="IPR020020">
    <property type="entry name" value="Luciferase-type_oxidoreductase"/>
</dbReference>
<dbReference type="Proteomes" id="UP000443353">
    <property type="component" value="Unassembled WGS sequence"/>
</dbReference>
<dbReference type="PANTHER" id="PTHR30011:SF16">
    <property type="entry name" value="C2H2 FINGER DOMAIN TRANSCRIPTION FACTOR (EUROFUNG)-RELATED"/>
    <property type="match status" value="1"/>
</dbReference>
<evidence type="ECO:0000313" key="8">
    <source>
        <dbReference type="Proteomes" id="UP000443353"/>
    </source>
</evidence>
<feature type="transmembrane region" description="Helical" evidence="5">
    <location>
        <begin position="79"/>
        <end position="101"/>
    </location>
</feature>
<keyword evidence="1" id="KW-0285">Flavoprotein</keyword>
<keyword evidence="2" id="KW-0288">FMN</keyword>
<dbReference type="InterPro" id="IPR051260">
    <property type="entry name" value="Diverse_substr_monoxygenases"/>
</dbReference>
<dbReference type="Pfam" id="PF00296">
    <property type="entry name" value="Bac_luciferase"/>
    <property type="match status" value="1"/>
</dbReference>
<evidence type="ECO:0000313" key="7">
    <source>
        <dbReference type="EMBL" id="MVW62407.1"/>
    </source>
</evidence>
<keyword evidence="5" id="KW-0812">Transmembrane</keyword>